<gene>
    <name evidence="2" type="ORF">UV91_C0002G0001</name>
</gene>
<organism evidence="2 3">
    <name type="scientific">Candidatus Nomurabacteria bacterium GW2011_GWF2_43_24</name>
    <dbReference type="NCBI Taxonomy" id="1618778"/>
    <lineage>
        <taxon>Bacteria</taxon>
        <taxon>Candidatus Nomuraibacteriota</taxon>
    </lineage>
</organism>
<evidence type="ECO:0000259" key="1">
    <source>
        <dbReference type="Pfam" id="PF01978"/>
    </source>
</evidence>
<comment type="caution">
    <text evidence="2">The sequence shown here is derived from an EMBL/GenBank/DDBJ whole genome shotgun (WGS) entry which is preliminary data.</text>
</comment>
<sequence length="254" mass="29494">MIYQQILENLGLSPNEAKIYETLIEKGESSVSDISIFANIHRRNTYDAIKRLVNKGLCFEIFSSEENIYNAVDPGKLLELANEKQQEVEKILPDLFKKFTHRVASEEAYIYRGLEGQKNVWRDILRVGEDSYFIGAKGGWFDPRIGKAARDSFFKEANRKKIKFIQLFDYEVKTQMPNFPDYFPGKLQCRFLPKEYSTNSGIGIFGDYVVSYTGLGIGTIDENTIFFIIHSKDLAESYRKWFWYMWKKSSGEGK</sequence>
<proteinExistence type="predicted"/>
<dbReference type="Proteomes" id="UP000033907">
    <property type="component" value="Unassembled WGS sequence"/>
</dbReference>
<name>A0A0G1GWI3_9BACT</name>
<dbReference type="InterPro" id="IPR002831">
    <property type="entry name" value="Tscrpt_reg_TrmB_N"/>
</dbReference>
<dbReference type="InterPro" id="IPR036390">
    <property type="entry name" value="WH_DNA-bd_sf"/>
</dbReference>
<dbReference type="InterPro" id="IPR051797">
    <property type="entry name" value="TrmB-like"/>
</dbReference>
<dbReference type="Gene3D" id="1.10.10.10">
    <property type="entry name" value="Winged helix-like DNA-binding domain superfamily/Winged helix DNA-binding domain"/>
    <property type="match status" value="1"/>
</dbReference>
<protein>
    <submittedName>
        <fullName evidence="2">Transcriptional regulator, TrmB</fullName>
    </submittedName>
</protein>
<dbReference type="SUPFAM" id="SSF46785">
    <property type="entry name" value="Winged helix' DNA-binding domain"/>
    <property type="match status" value="1"/>
</dbReference>
<dbReference type="InterPro" id="IPR036388">
    <property type="entry name" value="WH-like_DNA-bd_sf"/>
</dbReference>
<dbReference type="PANTHER" id="PTHR34293">
    <property type="entry name" value="HTH-TYPE TRANSCRIPTIONAL REGULATOR TRMBL2"/>
    <property type="match status" value="1"/>
</dbReference>
<dbReference type="EMBL" id="LCGH01000002">
    <property type="protein sequence ID" value="KKT11707.1"/>
    <property type="molecule type" value="Genomic_DNA"/>
</dbReference>
<feature type="domain" description="Transcription regulator TrmB N-terminal" evidence="1">
    <location>
        <begin position="7"/>
        <end position="74"/>
    </location>
</feature>
<reference evidence="2 3" key="1">
    <citation type="journal article" date="2015" name="Nature">
        <title>rRNA introns, odd ribosomes, and small enigmatic genomes across a large radiation of phyla.</title>
        <authorList>
            <person name="Brown C.T."/>
            <person name="Hug L.A."/>
            <person name="Thomas B.C."/>
            <person name="Sharon I."/>
            <person name="Castelle C.J."/>
            <person name="Singh A."/>
            <person name="Wilkins M.J."/>
            <person name="Williams K.H."/>
            <person name="Banfield J.F."/>
        </authorList>
    </citation>
    <scope>NUCLEOTIDE SEQUENCE [LARGE SCALE GENOMIC DNA]</scope>
</reference>
<dbReference type="Pfam" id="PF01978">
    <property type="entry name" value="TrmB"/>
    <property type="match status" value="1"/>
</dbReference>
<accession>A0A0G1GWI3</accession>
<dbReference type="AlphaFoldDB" id="A0A0G1GWI3"/>
<evidence type="ECO:0000313" key="2">
    <source>
        <dbReference type="EMBL" id="KKT11707.1"/>
    </source>
</evidence>
<dbReference type="PANTHER" id="PTHR34293:SF1">
    <property type="entry name" value="HTH-TYPE TRANSCRIPTIONAL REGULATOR TRMBL2"/>
    <property type="match status" value="1"/>
</dbReference>
<evidence type="ECO:0000313" key="3">
    <source>
        <dbReference type="Proteomes" id="UP000033907"/>
    </source>
</evidence>